<evidence type="ECO:0000259" key="6">
    <source>
        <dbReference type="PROSITE" id="PS51987"/>
    </source>
</evidence>
<dbReference type="AlphaFoldDB" id="A0AAN7BLU6"/>
<comment type="similarity">
    <text evidence="3 4">Belongs to the glutamine synthetase family.</text>
</comment>
<dbReference type="Gene3D" id="3.30.590.10">
    <property type="entry name" value="Glutamine synthetase/guanido kinase, catalytic domain"/>
    <property type="match status" value="1"/>
</dbReference>
<gene>
    <name evidence="7" type="ORF">QBC38DRAFT_457098</name>
</gene>
<dbReference type="InterPro" id="IPR014746">
    <property type="entry name" value="Gln_synth/guanido_kin_cat_dom"/>
</dbReference>
<keyword evidence="2" id="KW-0436">Ligase</keyword>
<evidence type="ECO:0000313" key="8">
    <source>
        <dbReference type="Proteomes" id="UP001301958"/>
    </source>
</evidence>
<dbReference type="GO" id="GO:0006542">
    <property type="term" value="P:glutamine biosynthetic process"/>
    <property type="evidence" value="ECO:0007669"/>
    <property type="project" value="InterPro"/>
</dbReference>
<reference evidence="7" key="1">
    <citation type="journal article" date="2023" name="Mol. Phylogenet. Evol.">
        <title>Genome-scale phylogeny and comparative genomics of the fungal order Sordariales.</title>
        <authorList>
            <person name="Hensen N."/>
            <person name="Bonometti L."/>
            <person name="Westerberg I."/>
            <person name="Brannstrom I.O."/>
            <person name="Guillou S."/>
            <person name="Cros-Aarteil S."/>
            <person name="Calhoun S."/>
            <person name="Haridas S."/>
            <person name="Kuo A."/>
            <person name="Mondo S."/>
            <person name="Pangilinan J."/>
            <person name="Riley R."/>
            <person name="LaButti K."/>
            <person name="Andreopoulos B."/>
            <person name="Lipzen A."/>
            <person name="Chen C."/>
            <person name="Yan M."/>
            <person name="Daum C."/>
            <person name="Ng V."/>
            <person name="Clum A."/>
            <person name="Steindorff A."/>
            <person name="Ohm R.A."/>
            <person name="Martin F."/>
            <person name="Silar P."/>
            <person name="Natvig D.O."/>
            <person name="Lalanne C."/>
            <person name="Gautier V."/>
            <person name="Ament-Velasquez S.L."/>
            <person name="Kruys A."/>
            <person name="Hutchinson M.I."/>
            <person name="Powell A.J."/>
            <person name="Barry K."/>
            <person name="Miller A.N."/>
            <person name="Grigoriev I.V."/>
            <person name="Debuchy R."/>
            <person name="Gladieux P."/>
            <person name="Hiltunen Thoren M."/>
            <person name="Johannesson H."/>
        </authorList>
    </citation>
    <scope>NUCLEOTIDE SEQUENCE</scope>
    <source>
        <strain evidence="7">CBS 990.96</strain>
    </source>
</reference>
<evidence type="ECO:0000313" key="7">
    <source>
        <dbReference type="EMBL" id="KAK4225670.1"/>
    </source>
</evidence>
<feature type="domain" description="GS catalytic" evidence="6">
    <location>
        <begin position="142"/>
        <end position="505"/>
    </location>
</feature>
<dbReference type="Gene3D" id="3.10.20.70">
    <property type="entry name" value="Glutamine synthetase, N-terminal domain"/>
    <property type="match status" value="1"/>
</dbReference>
<feature type="compositionally biased region" description="Pro residues" evidence="5">
    <location>
        <begin position="210"/>
        <end position="220"/>
    </location>
</feature>
<accession>A0AAN7BLU6</accession>
<evidence type="ECO:0000256" key="5">
    <source>
        <dbReference type="SAM" id="MobiDB-lite"/>
    </source>
</evidence>
<dbReference type="SUPFAM" id="SSF55931">
    <property type="entry name" value="Glutamine synthetase/guanido kinase"/>
    <property type="match status" value="1"/>
</dbReference>
<evidence type="ECO:0000256" key="4">
    <source>
        <dbReference type="RuleBase" id="RU000384"/>
    </source>
</evidence>
<reference evidence="7" key="2">
    <citation type="submission" date="2023-05" db="EMBL/GenBank/DDBJ databases">
        <authorList>
            <consortium name="Lawrence Berkeley National Laboratory"/>
            <person name="Steindorff A."/>
            <person name="Hensen N."/>
            <person name="Bonometti L."/>
            <person name="Westerberg I."/>
            <person name="Brannstrom I.O."/>
            <person name="Guillou S."/>
            <person name="Cros-Aarteil S."/>
            <person name="Calhoun S."/>
            <person name="Haridas S."/>
            <person name="Kuo A."/>
            <person name="Mondo S."/>
            <person name="Pangilinan J."/>
            <person name="Riley R."/>
            <person name="Labutti K."/>
            <person name="Andreopoulos B."/>
            <person name="Lipzen A."/>
            <person name="Chen C."/>
            <person name="Yanf M."/>
            <person name="Daum C."/>
            <person name="Ng V."/>
            <person name="Clum A."/>
            <person name="Ohm R."/>
            <person name="Martin F."/>
            <person name="Silar P."/>
            <person name="Natvig D."/>
            <person name="Lalanne C."/>
            <person name="Gautier V."/>
            <person name="Ament-Velasquez S.L."/>
            <person name="Kruys A."/>
            <person name="Hutchinson M.I."/>
            <person name="Powell A.J."/>
            <person name="Barry K."/>
            <person name="Miller A.N."/>
            <person name="Grigoriev I.V."/>
            <person name="Debuchy R."/>
            <person name="Gladieux P."/>
            <person name="Thoren M.H."/>
            <person name="Johannesson H."/>
        </authorList>
    </citation>
    <scope>NUCLEOTIDE SEQUENCE</scope>
    <source>
        <strain evidence="7">CBS 990.96</strain>
    </source>
</reference>
<dbReference type="EMBL" id="MU865362">
    <property type="protein sequence ID" value="KAK4225670.1"/>
    <property type="molecule type" value="Genomic_DNA"/>
</dbReference>
<dbReference type="GO" id="GO:0004356">
    <property type="term" value="F:glutamine synthetase activity"/>
    <property type="evidence" value="ECO:0007669"/>
    <property type="project" value="InterPro"/>
</dbReference>
<dbReference type="PROSITE" id="PS51987">
    <property type="entry name" value="GS_CATALYTIC"/>
    <property type="match status" value="1"/>
</dbReference>
<organism evidence="7 8">
    <name type="scientific">Podospora fimiseda</name>
    <dbReference type="NCBI Taxonomy" id="252190"/>
    <lineage>
        <taxon>Eukaryota</taxon>
        <taxon>Fungi</taxon>
        <taxon>Dikarya</taxon>
        <taxon>Ascomycota</taxon>
        <taxon>Pezizomycotina</taxon>
        <taxon>Sordariomycetes</taxon>
        <taxon>Sordariomycetidae</taxon>
        <taxon>Sordariales</taxon>
        <taxon>Podosporaceae</taxon>
        <taxon>Podospora</taxon>
    </lineage>
</organism>
<proteinExistence type="inferred from homology"/>
<dbReference type="PANTHER" id="PTHR43785">
    <property type="entry name" value="GAMMA-GLUTAMYLPUTRESCINE SYNTHETASE"/>
    <property type="match status" value="1"/>
</dbReference>
<evidence type="ECO:0000256" key="2">
    <source>
        <dbReference type="ARBA" id="ARBA00022598"/>
    </source>
</evidence>
<dbReference type="PANTHER" id="PTHR43785:SF2">
    <property type="entry name" value="TYPE-1 GLUTAMINE SYNTHETASE 1"/>
    <property type="match status" value="1"/>
</dbReference>
<protein>
    <recommendedName>
        <fullName evidence="1">Glutamine synthetase</fullName>
    </recommendedName>
</protein>
<dbReference type="Proteomes" id="UP001301958">
    <property type="component" value="Unassembled WGS sequence"/>
</dbReference>
<dbReference type="Pfam" id="PF00120">
    <property type="entry name" value="Gln-synt_C"/>
    <property type="match status" value="1"/>
</dbReference>
<evidence type="ECO:0000256" key="1">
    <source>
        <dbReference type="ARBA" id="ARBA00021364"/>
    </source>
</evidence>
<name>A0AAN7BLU6_9PEZI</name>
<dbReference type="InterPro" id="IPR036651">
    <property type="entry name" value="Gln_synt_N_sf"/>
</dbReference>
<evidence type="ECO:0000256" key="3">
    <source>
        <dbReference type="PROSITE-ProRule" id="PRU01331"/>
    </source>
</evidence>
<comment type="caution">
    <text evidence="7">The sequence shown here is derived from an EMBL/GenBank/DDBJ whole genome shotgun (WGS) entry which is preliminary data.</text>
</comment>
<dbReference type="InterPro" id="IPR008146">
    <property type="entry name" value="Gln_synth_cat_dom"/>
</dbReference>
<sequence>MESDVASQDDNVQNPLQEFLLYNQNVKFIECIWVDYFGITRVRKFTLARAAELSNTRGYITLNPSSMACHLDGAPIQEISSPGADRMRPDWTSLRVIGNDPTRAAVMCWYIGKEIVSRNALPAGLLQPQAPYEDEGAPARCPRTALRRILRLSHQAHGAHFQVGFELEFYLLDEPYDPVKHNPDPDDIEPPAAAAASDAVVPTTNNDNKPLPPPPPPPSTQPQRDRKTYWATASSLRGKHGDVVEACVDALEECGIPVDHFQAQKCTQQFKISLGPQEAMRAADSVILATEIIKRVALKHGLYATFFPTPFSNKPSSGLHTHISIHGVSSSACSAYLAGTLFRLPLLAVFGMPNEVSFTRLGGAPDVSEWVSWGTENRNAAIRQIRPNHWELRIVDATANIYLVLATCIGAGLLGIKDKTPLLWEDCKGNPSTMDAFQRIESGINTLLPDGLGVSLKILNSGFMGLDKVLGEGILGFYRLLRKADKHRQDQMGGREVEVFLAKEF</sequence>
<dbReference type="SMART" id="SM01230">
    <property type="entry name" value="Gln-synt_C"/>
    <property type="match status" value="1"/>
</dbReference>
<feature type="region of interest" description="Disordered" evidence="5">
    <location>
        <begin position="178"/>
        <end position="227"/>
    </location>
</feature>
<feature type="compositionally biased region" description="Low complexity" evidence="5">
    <location>
        <begin position="190"/>
        <end position="209"/>
    </location>
</feature>
<keyword evidence="8" id="KW-1185">Reference proteome</keyword>